<dbReference type="InterPro" id="IPR039421">
    <property type="entry name" value="Type_1_exporter"/>
</dbReference>
<sequence>MYFEETEYGKRFDINVVKKLAAFAKPYKKTIITLMVQMLFLALVDALFPKLSQYAIDHFAVKKSLDGFWVFCLVAVGLVVIQAANVWLMIRNAGTIEYGIPYDMRKGVFKKLQELSISFYDRTSVGWLVSRMTSDINRIGITLSWHVVDFFWSIFLVIIMTVFMLVTDAGYALMVLCVVPALVIISMIFQKKILFNYRKVRKYNSQITAAFNEGITGAKTIKTLGIEDDMLAEFEKTTRQMRDFSVRAATVSSIYTPLIILLGSIATGLVLWKGGFEVSRNITSYGTLVLFISYAVQFFEPVKSFARVFTELQYTQAAAERVVTLLETENEIADSREVITRYGNMLDSDKSEWPKFHGHIVFKNVTFRYKEGENILENFNLEVRPGEKIALVGETGSGKTTIVNLACRFYEPTEGSILIDGVDYRERPLLWLYSNIGYVLQEPYLFSGTVKENIAYGRKETTMEDIVRAAKTVNAHDFIMRLEKGYDTQVGERGSRLSTGQKQLISFARAILSDPGMFVLDEATSSVDTETEHLIQDALNRALEGRTSFIIAHRLSTIRSADRILVIDKGRIIEEGTHRELLKKKGYYYRLYTNQLMEEQKKEAFVKA</sequence>
<feature type="transmembrane region" description="Helical" evidence="8">
    <location>
        <begin position="141"/>
        <end position="165"/>
    </location>
</feature>
<proteinExistence type="predicted"/>
<name>A0A1M6DZ85_9FIRM</name>
<dbReference type="AlphaFoldDB" id="A0A1M6DZ85"/>
<dbReference type="CDD" id="cd18540">
    <property type="entry name" value="ABC_6TM_exporter_like"/>
    <property type="match status" value="1"/>
</dbReference>
<dbReference type="PANTHER" id="PTHR43394">
    <property type="entry name" value="ATP-DEPENDENT PERMEASE MDL1, MITOCHONDRIAL"/>
    <property type="match status" value="1"/>
</dbReference>
<dbReference type="SMART" id="SM00382">
    <property type="entry name" value="AAA"/>
    <property type="match status" value="1"/>
</dbReference>
<evidence type="ECO:0000256" key="1">
    <source>
        <dbReference type="ARBA" id="ARBA00004651"/>
    </source>
</evidence>
<keyword evidence="7 8" id="KW-0472">Membrane</keyword>
<reference evidence="11 12" key="1">
    <citation type="submission" date="2016-11" db="EMBL/GenBank/DDBJ databases">
        <authorList>
            <person name="Varghese N."/>
            <person name="Submissions S."/>
        </authorList>
    </citation>
    <scope>NUCLEOTIDE SEQUENCE [LARGE SCALE GENOMIC DNA]</scope>
    <source>
        <strain evidence="11 12">DSM 19027</strain>
    </source>
</reference>
<evidence type="ECO:0000256" key="4">
    <source>
        <dbReference type="ARBA" id="ARBA00022741"/>
    </source>
</evidence>
<dbReference type="Gene3D" id="1.20.1560.10">
    <property type="entry name" value="ABC transporter type 1, transmembrane domain"/>
    <property type="match status" value="1"/>
</dbReference>
<gene>
    <name evidence="11" type="ORF">SAMN05444373_100956</name>
</gene>
<feature type="transmembrane region" description="Helical" evidence="8">
    <location>
        <begin position="30"/>
        <end position="48"/>
    </location>
</feature>
<dbReference type="InterPro" id="IPR003439">
    <property type="entry name" value="ABC_transporter-like_ATP-bd"/>
</dbReference>
<protein>
    <submittedName>
        <fullName evidence="11">ATP-binding cassette, subfamily B</fullName>
    </submittedName>
</protein>
<evidence type="ECO:0000313" key="12">
    <source>
        <dbReference type="Proteomes" id="UP000324781"/>
    </source>
</evidence>
<feature type="domain" description="ABC transporter" evidence="9">
    <location>
        <begin position="360"/>
        <end position="594"/>
    </location>
</feature>
<dbReference type="InterPro" id="IPR036640">
    <property type="entry name" value="ABC1_TM_sf"/>
</dbReference>
<dbReference type="SUPFAM" id="SSF90123">
    <property type="entry name" value="ABC transporter transmembrane region"/>
    <property type="match status" value="1"/>
</dbReference>
<keyword evidence="12" id="KW-1185">Reference proteome</keyword>
<feature type="transmembrane region" description="Helical" evidence="8">
    <location>
        <begin position="248"/>
        <end position="270"/>
    </location>
</feature>
<dbReference type="InterPro" id="IPR027417">
    <property type="entry name" value="P-loop_NTPase"/>
</dbReference>
<dbReference type="InterPro" id="IPR011527">
    <property type="entry name" value="ABC1_TM_dom"/>
</dbReference>
<dbReference type="FunFam" id="3.40.50.300:FF:000287">
    <property type="entry name" value="Multidrug ABC transporter ATP-binding protein"/>
    <property type="match status" value="1"/>
</dbReference>
<dbReference type="Pfam" id="PF00005">
    <property type="entry name" value="ABC_tran"/>
    <property type="match status" value="1"/>
</dbReference>
<dbReference type="Proteomes" id="UP000324781">
    <property type="component" value="Unassembled WGS sequence"/>
</dbReference>
<keyword evidence="2" id="KW-0813">Transport</keyword>
<keyword evidence="5 11" id="KW-0067">ATP-binding</keyword>
<feature type="transmembrane region" description="Helical" evidence="8">
    <location>
        <begin position="171"/>
        <end position="189"/>
    </location>
</feature>
<dbReference type="Gene3D" id="3.40.50.300">
    <property type="entry name" value="P-loop containing nucleotide triphosphate hydrolases"/>
    <property type="match status" value="1"/>
</dbReference>
<keyword evidence="3 8" id="KW-0812">Transmembrane</keyword>
<feature type="transmembrane region" description="Helical" evidence="8">
    <location>
        <begin position="68"/>
        <end position="90"/>
    </location>
</feature>
<evidence type="ECO:0000256" key="3">
    <source>
        <dbReference type="ARBA" id="ARBA00022692"/>
    </source>
</evidence>
<evidence type="ECO:0000256" key="7">
    <source>
        <dbReference type="ARBA" id="ARBA00023136"/>
    </source>
</evidence>
<dbReference type="Pfam" id="PF00664">
    <property type="entry name" value="ABC_membrane"/>
    <property type="match status" value="1"/>
</dbReference>
<dbReference type="PANTHER" id="PTHR43394:SF1">
    <property type="entry name" value="ATP-BINDING CASSETTE SUB-FAMILY B MEMBER 10, MITOCHONDRIAL"/>
    <property type="match status" value="1"/>
</dbReference>
<keyword evidence="6 8" id="KW-1133">Transmembrane helix</keyword>
<accession>A0A1M6DZ85</accession>
<comment type="subcellular location">
    <subcellularLocation>
        <location evidence="1">Cell membrane</location>
        <topology evidence="1">Multi-pass membrane protein</topology>
    </subcellularLocation>
</comment>
<dbReference type="GO" id="GO:0015421">
    <property type="term" value="F:ABC-type oligopeptide transporter activity"/>
    <property type="evidence" value="ECO:0007669"/>
    <property type="project" value="TreeGrafter"/>
</dbReference>
<evidence type="ECO:0000313" key="11">
    <source>
        <dbReference type="EMBL" id="SHI78469.1"/>
    </source>
</evidence>
<organism evidence="11 12">
    <name type="scientific">Thermoclostridium caenicola</name>
    <dbReference type="NCBI Taxonomy" id="659425"/>
    <lineage>
        <taxon>Bacteria</taxon>
        <taxon>Bacillati</taxon>
        <taxon>Bacillota</taxon>
        <taxon>Clostridia</taxon>
        <taxon>Eubacteriales</taxon>
        <taxon>Oscillospiraceae</taxon>
        <taxon>Thermoclostridium</taxon>
    </lineage>
</organism>
<dbReference type="InterPro" id="IPR003593">
    <property type="entry name" value="AAA+_ATPase"/>
</dbReference>
<dbReference type="GO" id="GO:0016887">
    <property type="term" value="F:ATP hydrolysis activity"/>
    <property type="evidence" value="ECO:0007669"/>
    <property type="project" value="InterPro"/>
</dbReference>
<feature type="domain" description="ABC transmembrane type-1" evidence="10">
    <location>
        <begin position="38"/>
        <end position="313"/>
    </location>
</feature>
<dbReference type="GO" id="GO:0005886">
    <property type="term" value="C:plasma membrane"/>
    <property type="evidence" value="ECO:0007669"/>
    <property type="project" value="UniProtKB-SubCell"/>
</dbReference>
<dbReference type="SUPFAM" id="SSF52540">
    <property type="entry name" value="P-loop containing nucleoside triphosphate hydrolases"/>
    <property type="match status" value="1"/>
</dbReference>
<dbReference type="GO" id="GO:0005524">
    <property type="term" value="F:ATP binding"/>
    <property type="evidence" value="ECO:0007669"/>
    <property type="project" value="UniProtKB-KW"/>
</dbReference>
<dbReference type="RefSeq" id="WP_340162573.1">
    <property type="nucleotide sequence ID" value="NZ_FQZP01000009.1"/>
</dbReference>
<evidence type="ECO:0000256" key="8">
    <source>
        <dbReference type="SAM" id="Phobius"/>
    </source>
</evidence>
<evidence type="ECO:0000256" key="2">
    <source>
        <dbReference type="ARBA" id="ARBA00022448"/>
    </source>
</evidence>
<keyword evidence="4" id="KW-0547">Nucleotide-binding</keyword>
<evidence type="ECO:0000256" key="6">
    <source>
        <dbReference type="ARBA" id="ARBA00022989"/>
    </source>
</evidence>
<dbReference type="PROSITE" id="PS50893">
    <property type="entry name" value="ABC_TRANSPORTER_2"/>
    <property type="match status" value="1"/>
</dbReference>
<dbReference type="PROSITE" id="PS50929">
    <property type="entry name" value="ABC_TM1F"/>
    <property type="match status" value="1"/>
</dbReference>
<evidence type="ECO:0000259" key="9">
    <source>
        <dbReference type="PROSITE" id="PS50893"/>
    </source>
</evidence>
<dbReference type="EMBL" id="FQZP01000009">
    <property type="protein sequence ID" value="SHI78469.1"/>
    <property type="molecule type" value="Genomic_DNA"/>
</dbReference>
<evidence type="ECO:0000256" key="5">
    <source>
        <dbReference type="ARBA" id="ARBA00022840"/>
    </source>
</evidence>
<evidence type="ECO:0000259" key="10">
    <source>
        <dbReference type="PROSITE" id="PS50929"/>
    </source>
</evidence>